<sequence>MADQPSNVSDGMSTPLKWTVIILIIVVFIIVIVLIAVYSSGTSESSSETTTKAPGYGKDDKGVIAQTFTFDKVAKLKPSELKSGSVADLRETCKSHQKRLAVPRTKSDLNTLFESIKQYHKEAQCDDYALGIMLNPDLRYQSLDGKEKWPSLSSNQNPGVPAANESRDCLRAKVASEEVEVVESLKCDDITDFDCLLLHDDASDCGSESKAECLVPVTLDDEVTTLLEAWESATESQGKTRNIVFIDQNYTFDEMKKMSDTECYAFDVKYVFDFVDVYTRQHNEVIKTDIIQDPEWECVKVQAETMALSRVQCDNIGCPICF</sequence>
<feature type="transmembrane region" description="Helical" evidence="1">
    <location>
        <begin position="20"/>
        <end position="38"/>
    </location>
</feature>
<reference evidence="3" key="1">
    <citation type="submission" date="2011-05" db="EMBL/GenBank/DDBJ databases">
        <authorList>
            <person name="Richards S.R."/>
            <person name="Qu J."/>
            <person name="Jiang H."/>
            <person name="Jhangiani S.N."/>
            <person name="Agravi P."/>
            <person name="Goodspeed R."/>
            <person name="Gross S."/>
            <person name="Mandapat C."/>
            <person name="Jackson L."/>
            <person name="Mathew T."/>
            <person name="Pu L."/>
            <person name="Thornton R."/>
            <person name="Saada N."/>
            <person name="Wilczek-Boney K.B."/>
            <person name="Lee S."/>
            <person name="Kovar C."/>
            <person name="Wu Y."/>
            <person name="Scherer S.E."/>
            <person name="Worley K.C."/>
            <person name="Muzny D.M."/>
            <person name="Gibbs R."/>
        </authorList>
    </citation>
    <scope>NUCLEOTIDE SEQUENCE</scope>
    <source>
        <strain evidence="3">Brora</strain>
    </source>
</reference>
<dbReference type="HOGENOM" id="CLU_864129_0_0_1"/>
<protein>
    <recommendedName>
        <fullName evidence="4">C-type lectin domain-containing protein</fullName>
    </recommendedName>
</protein>
<reference evidence="2" key="2">
    <citation type="submission" date="2015-02" db="UniProtKB">
        <authorList>
            <consortium name="EnsemblMetazoa"/>
        </authorList>
    </citation>
    <scope>IDENTIFICATION</scope>
</reference>
<accession>T1ISY5</accession>
<organism evidence="2 3">
    <name type="scientific">Strigamia maritima</name>
    <name type="common">European centipede</name>
    <name type="synonym">Geophilus maritimus</name>
    <dbReference type="NCBI Taxonomy" id="126957"/>
    <lineage>
        <taxon>Eukaryota</taxon>
        <taxon>Metazoa</taxon>
        <taxon>Ecdysozoa</taxon>
        <taxon>Arthropoda</taxon>
        <taxon>Myriapoda</taxon>
        <taxon>Chilopoda</taxon>
        <taxon>Pleurostigmophora</taxon>
        <taxon>Geophilomorpha</taxon>
        <taxon>Linotaeniidae</taxon>
        <taxon>Strigamia</taxon>
    </lineage>
</organism>
<keyword evidence="1" id="KW-0812">Transmembrane</keyword>
<keyword evidence="3" id="KW-1185">Reference proteome</keyword>
<keyword evidence="1" id="KW-1133">Transmembrane helix</keyword>
<evidence type="ECO:0000313" key="3">
    <source>
        <dbReference type="Proteomes" id="UP000014500"/>
    </source>
</evidence>
<name>T1ISY5_STRMM</name>
<dbReference type="EMBL" id="JH431449">
    <property type="status" value="NOT_ANNOTATED_CDS"/>
    <property type="molecule type" value="Genomic_DNA"/>
</dbReference>
<evidence type="ECO:0000256" key="1">
    <source>
        <dbReference type="SAM" id="Phobius"/>
    </source>
</evidence>
<dbReference type="Proteomes" id="UP000014500">
    <property type="component" value="Unassembled WGS sequence"/>
</dbReference>
<keyword evidence="1" id="KW-0472">Membrane</keyword>
<evidence type="ECO:0000313" key="2">
    <source>
        <dbReference type="EnsemblMetazoa" id="SMAR004222-PA"/>
    </source>
</evidence>
<dbReference type="EnsemblMetazoa" id="SMAR004222-RA">
    <property type="protein sequence ID" value="SMAR004222-PA"/>
    <property type="gene ID" value="SMAR004222"/>
</dbReference>
<proteinExistence type="predicted"/>
<evidence type="ECO:0008006" key="4">
    <source>
        <dbReference type="Google" id="ProtNLM"/>
    </source>
</evidence>
<dbReference type="AlphaFoldDB" id="T1ISY5"/>